<keyword evidence="4" id="KW-1185">Reference proteome</keyword>
<feature type="chain" id="PRO_5047239839" description="YtxH-like protein" evidence="2">
    <location>
        <begin position="17"/>
        <end position="107"/>
    </location>
</feature>
<organism evidence="3 4">
    <name type="scientific">Paenibacillus plantiphilus</name>
    <dbReference type="NCBI Taxonomy" id="2905650"/>
    <lineage>
        <taxon>Bacteria</taxon>
        <taxon>Bacillati</taxon>
        <taxon>Bacillota</taxon>
        <taxon>Bacilli</taxon>
        <taxon>Bacillales</taxon>
        <taxon>Paenibacillaceae</taxon>
        <taxon>Paenibacillus</taxon>
    </lineage>
</organism>
<accession>A0ABN8GXF7</accession>
<feature type="region of interest" description="Disordered" evidence="1">
    <location>
        <begin position="53"/>
        <end position="74"/>
    </location>
</feature>
<proteinExistence type="predicted"/>
<evidence type="ECO:0000313" key="3">
    <source>
        <dbReference type="EMBL" id="CAH1221398.1"/>
    </source>
</evidence>
<dbReference type="RefSeq" id="WP_236345321.1">
    <property type="nucleotide sequence ID" value="NZ_CAKMMF010000035.1"/>
</dbReference>
<dbReference type="Proteomes" id="UP000838686">
    <property type="component" value="Unassembled WGS sequence"/>
</dbReference>
<dbReference type="EMBL" id="CAKMMF010000035">
    <property type="protein sequence ID" value="CAH1221398.1"/>
    <property type="molecule type" value="Genomic_DNA"/>
</dbReference>
<gene>
    <name evidence="3" type="ORF">PAECIP111893_04716</name>
</gene>
<protein>
    <recommendedName>
        <fullName evidence="5">YtxH-like protein</fullName>
    </recommendedName>
</protein>
<feature type="signal peptide" evidence="2">
    <location>
        <begin position="1"/>
        <end position="16"/>
    </location>
</feature>
<reference evidence="3" key="1">
    <citation type="submission" date="2022-01" db="EMBL/GenBank/DDBJ databases">
        <authorList>
            <person name="Criscuolo A."/>
        </authorList>
    </citation>
    <scope>NUCLEOTIDE SEQUENCE</scope>
    <source>
        <strain evidence="3">CIP111893</strain>
    </source>
</reference>
<evidence type="ECO:0000313" key="4">
    <source>
        <dbReference type="Proteomes" id="UP000838686"/>
    </source>
</evidence>
<keyword evidence="2" id="KW-0732">Signal</keyword>
<evidence type="ECO:0000256" key="1">
    <source>
        <dbReference type="SAM" id="MobiDB-lite"/>
    </source>
</evidence>
<evidence type="ECO:0000256" key="2">
    <source>
        <dbReference type="SAM" id="SignalP"/>
    </source>
</evidence>
<name>A0ABN8GXF7_9BACL</name>
<comment type="caution">
    <text evidence="3">The sequence shown here is derived from an EMBL/GenBank/DDBJ whole genome shotgun (WGS) entry which is preliminary data.</text>
</comment>
<sequence length="107" mass="11122">MRWTGFLLGSLAGAMAAAYVAKKRPGMFAWATAACANMASGLKGRTIEAVINTTAGKNNSKHSAPKTNGTAPENSAAAWGQIEMLMNSDPAVKKEAERIAAEGSKTH</sequence>
<evidence type="ECO:0008006" key="5">
    <source>
        <dbReference type="Google" id="ProtNLM"/>
    </source>
</evidence>
<dbReference type="PROSITE" id="PS51257">
    <property type="entry name" value="PROKAR_LIPOPROTEIN"/>
    <property type="match status" value="1"/>
</dbReference>